<dbReference type="InterPro" id="IPR029058">
    <property type="entry name" value="AB_hydrolase_fold"/>
</dbReference>
<dbReference type="InterPro" id="IPR050309">
    <property type="entry name" value="Type-B_Carboxylest/Lipase"/>
</dbReference>
<dbReference type="Gene3D" id="3.40.50.1820">
    <property type="entry name" value="alpha/beta hydrolase"/>
    <property type="match status" value="1"/>
</dbReference>
<evidence type="ECO:0000256" key="2">
    <source>
        <dbReference type="ARBA" id="ARBA00022801"/>
    </source>
</evidence>
<dbReference type="RefSeq" id="WP_074490472.1">
    <property type="nucleotide sequence ID" value="NZ_FPAM01000020.1"/>
</dbReference>
<gene>
    <name evidence="5" type="ORF">RG47T_3402</name>
</gene>
<keyword evidence="2 3" id="KW-0378">Hydrolase</keyword>
<feature type="domain" description="Carboxylesterase type B" evidence="4">
    <location>
        <begin position="29"/>
        <end position="471"/>
    </location>
</feature>
<reference evidence="5 6" key="1">
    <citation type="submission" date="2016-11" db="EMBL/GenBank/DDBJ databases">
        <title>Whole Genome Sequencing of Mucilaginibacter polytrichastri RG4-7(T) isolated from the moss sample.</title>
        <authorList>
            <person name="Li Y."/>
        </authorList>
    </citation>
    <scope>NUCLEOTIDE SEQUENCE [LARGE SCALE GENOMIC DNA]</scope>
    <source>
        <strain evidence="5 6">RG4-7</strain>
    </source>
</reference>
<keyword evidence="6" id="KW-1185">Reference proteome</keyword>
<dbReference type="OrthoDB" id="9775851at2"/>
<dbReference type="SUPFAM" id="SSF53474">
    <property type="entry name" value="alpha/beta-Hydrolases"/>
    <property type="match status" value="1"/>
</dbReference>
<dbReference type="EMBL" id="MPPL01000001">
    <property type="protein sequence ID" value="OKS87938.1"/>
    <property type="molecule type" value="Genomic_DNA"/>
</dbReference>
<dbReference type="EC" id="3.1.1.-" evidence="3"/>
<evidence type="ECO:0000259" key="4">
    <source>
        <dbReference type="Pfam" id="PF00135"/>
    </source>
</evidence>
<evidence type="ECO:0000313" key="5">
    <source>
        <dbReference type="EMBL" id="OKS87938.1"/>
    </source>
</evidence>
<evidence type="ECO:0000256" key="1">
    <source>
        <dbReference type="ARBA" id="ARBA00005964"/>
    </source>
</evidence>
<protein>
    <recommendedName>
        <fullName evidence="3">Carboxylic ester hydrolase</fullName>
        <ecNumber evidence="3">3.1.1.-</ecNumber>
    </recommendedName>
</protein>
<organism evidence="5 6">
    <name type="scientific">Mucilaginibacter polytrichastri</name>
    <dbReference type="NCBI Taxonomy" id="1302689"/>
    <lineage>
        <taxon>Bacteria</taxon>
        <taxon>Pseudomonadati</taxon>
        <taxon>Bacteroidota</taxon>
        <taxon>Sphingobacteriia</taxon>
        <taxon>Sphingobacteriales</taxon>
        <taxon>Sphingobacteriaceae</taxon>
        <taxon>Mucilaginibacter</taxon>
    </lineage>
</organism>
<dbReference type="PROSITE" id="PS00122">
    <property type="entry name" value="CARBOXYLESTERASE_B_1"/>
    <property type="match status" value="1"/>
</dbReference>
<dbReference type="Proteomes" id="UP000186720">
    <property type="component" value="Unassembled WGS sequence"/>
</dbReference>
<dbReference type="InterPro" id="IPR019826">
    <property type="entry name" value="Carboxylesterase_B_AS"/>
</dbReference>
<proteinExistence type="inferred from homology"/>
<dbReference type="GO" id="GO:0016787">
    <property type="term" value="F:hydrolase activity"/>
    <property type="evidence" value="ECO:0007669"/>
    <property type="project" value="UniProtKB-KW"/>
</dbReference>
<comment type="caution">
    <text evidence="5">The sequence shown here is derived from an EMBL/GenBank/DDBJ whole genome shotgun (WGS) entry which is preliminary data.</text>
</comment>
<name>A0A1Q6A1R5_9SPHI</name>
<sequence>MKTPSKYFTLATRLFFLLLTCAVSAFAQDNVVKTNKGYIKGEKENQAIVFKGVPYAQPPVGVLRFKAPEPHEKWKDTLSCTNFGNIASQYDDGKKVAKGAEDCLLLNIYTPATNANVKMPVVVWVHGGSLTSGSGMGKNGHAFADRDSVVAVTINYRLGVFGFMYLGDVDKSLKTSGNNGLLDLEMALQWIKENIESFGGDPSRVTVMGESAGAKLSSTLLLSPKAKGLFSQLVLESGGVQCVRDTVTAKAIRQRVMNELHISKAKDLLTIPTNQLIEAQGKVCNGAMGTNYFGPVSDGVIISGDPYEWIVKQKNKGIKLLIGTNKRESIAFMNADKRLYQPDSVSLHDWFGDNYKYSLASYQSESKRIGPDSAAVSVLTQYMYQMHSYRLADALAKAGNELWMYRFDYSKDGKGATHGEELPYVWYLPSEHHSDTFNIPLAVQMHTAWVNFIKGNKPGKINYADWPPYQGIFRSVMIFNNVSGPAVLKEVFNDANHPSGSLVLN</sequence>
<dbReference type="AlphaFoldDB" id="A0A1Q6A1R5"/>
<feature type="signal peptide" evidence="3">
    <location>
        <begin position="1"/>
        <end position="27"/>
    </location>
</feature>
<feature type="chain" id="PRO_5010001622" description="Carboxylic ester hydrolase" evidence="3">
    <location>
        <begin position="28"/>
        <end position="505"/>
    </location>
</feature>
<dbReference type="STRING" id="1302689.RG47T_3402"/>
<dbReference type="InterPro" id="IPR002018">
    <property type="entry name" value="CarbesteraseB"/>
</dbReference>
<comment type="similarity">
    <text evidence="1 3">Belongs to the type-B carboxylesterase/lipase family.</text>
</comment>
<evidence type="ECO:0000256" key="3">
    <source>
        <dbReference type="RuleBase" id="RU361235"/>
    </source>
</evidence>
<accession>A0A1Q6A1R5</accession>
<keyword evidence="3" id="KW-0732">Signal</keyword>
<evidence type="ECO:0000313" key="6">
    <source>
        <dbReference type="Proteomes" id="UP000186720"/>
    </source>
</evidence>
<dbReference type="Pfam" id="PF00135">
    <property type="entry name" value="COesterase"/>
    <property type="match status" value="1"/>
</dbReference>
<dbReference type="PANTHER" id="PTHR11559">
    <property type="entry name" value="CARBOXYLESTERASE"/>
    <property type="match status" value="1"/>
</dbReference>